<evidence type="ECO:0000256" key="3">
    <source>
        <dbReference type="ARBA" id="ARBA00022475"/>
    </source>
</evidence>
<dbReference type="InterPro" id="IPR005115">
    <property type="entry name" value="Gly_transporter"/>
</dbReference>
<dbReference type="Proteomes" id="UP000253426">
    <property type="component" value="Unassembled WGS sequence"/>
</dbReference>
<dbReference type="OrthoDB" id="9791874at2"/>
<feature type="transmembrane region" description="Helical" evidence="7">
    <location>
        <begin position="173"/>
        <end position="192"/>
    </location>
</feature>
<dbReference type="EMBL" id="QNRR01000010">
    <property type="protein sequence ID" value="RBP39097.1"/>
    <property type="molecule type" value="Genomic_DNA"/>
</dbReference>
<comment type="similarity">
    <text evidence="2">Belongs to the UPF0126 family.</text>
</comment>
<organism evidence="9 10">
    <name type="scientific">Roseimicrobium gellanilyticum</name>
    <dbReference type="NCBI Taxonomy" id="748857"/>
    <lineage>
        <taxon>Bacteria</taxon>
        <taxon>Pseudomonadati</taxon>
        <taxon>Verrucomicrobiota</taxon>
        <taxon>Verrucomicrobiia</taxon>
        <taxon>Verrucomicrobiales</taxon>
        <taxon>Verrucomicrobiaceae</taxon>
        <taxon>Roseimicrobium</taxon>
    </lineage>
</organism>
<feature type="transmembrane region" description="Helical" evidence="7">
    <location>
        <begin position="115"/>
        <end position="135"/>
    </location>
</feature>
<evidence type="ECO:0000313" key="9">
    <source>
        <dbReference type="EMBL" id="RBP39097.1"/>
    </source>
</evidence>
<keyword evidence="3" id="KW-1003">Cell membrane</keyword>
<keyword evidence="5 7" id="KW-1133">Transmembrane helix</keyword>
<comment type="subcellular location">
    <subcellularLocation>
        <location evidence="1">Cell membrane</location>
        <topology evidence="1">Multi-pass membrane protein</topology>
    </subcellularLocation>
</comment>
<evidence type="ECO:0000256" key="2">
    <source>
        <dbReference type="ARBA" id="ARBA00008193"/>
    </source>
</evidence>
<dbReference type="Pfam" id="PF03458">
    <property type="entry name" value="Gly_transporter"/>
    <property type="match status" value="2"/>
</dbReference>
<feature type="domain" description="Glycine transporter" evidence="8">
    <location>
        <begin position="90"/>
        <end position="165"/>
    </location>
</feature>
<evidence type="ECO:0000259" key="8">
    <source>
        <dbReference type="Pfam" id="PF03458"/>
    </source>
</evidence>
<feature type="transmembrane region" description="Helical" evidence="7">
    <location>
        <begin position="147"/>
        <end position="167"/>
    </location>
</feature>
<dbReference type="RefSeq" id="WP_113960863.1">
    <property type="nucleotide sequence ID" value="NZ_QNRR01000010.1"/>
</dbReference>
<gene>
    <name evidence="9" type="ORF">DES53_110121</name>
</gene>
<evidence type="ECO:0000256" key="1">
    <source>
        <dbReference type="ARBA" id="ARBA00004651"/>
    </source>
</evidence>
<feature type="transmembrane region" description="Helical" evidence="7">
    <location>
        <begin position="85"/>
        <end position="103"/>
    </location>
</feature>
<dbReference type="PANTHER" id="PTHR30506">
    <property type="entry name" value="INNER MEMBRANE PROTEIN"/>
    <property type="match status" value="1"/>
</dbReference>
<evidence type="ECO:0000256" key="6">
    <source>
        <dbReference type="ARBA" id="ARBA00023136"/>
    </source>
</evidence>
<protein>
    <submittedName>
        <fullName evidence="9">Putative membrane protein YeiH</fullName>
    </submittedName>
</protein>
<comment type="caution">
    <text evidence="9">The sequence shown here is derived from an EMBL/GenBank/DDBJ whole genome shotgun (WGS) entry which is preliminary data.</text>
</comment>
<evidence type="ECO:0000256" key="5">
    <source>
        <dbReference type="ARBA" id="ARBA00022989"/>
    </source>
</evidence>
<accession>A0A366HCY1</accession>
<sequence>MPPWLEHFAVAVCAISGVLAAAGRGVDLFGVLVLALVTAVGGGTIRDVCLGAEPVFWIQNPSVTVTALLTALATFVVARFWRMPLRALLVADAVGLAMFTIVGAEKSLQYQESGIIAVILGVITGVAGGIIRDVLCRELPLVFRQETFLYATAATIGSVAYVLLYRFAPSVPMPGLIGMIVILLLRLAAIVWKWRLPVFDSRT</sequence>
<proteinExistence type="inferred from homology"/>
<reference evidence="9 10" key="1">
    <citation type="submission" date="2018-06" db="EMBL/GenBank/DDBJ databases">
        <title>Genomic Encyclopedia of Type Strains, Phase IV (KMG-IV): sequencing the most valuable type-strain genomes for metagenomic binning, comparative biology and taxonomic classification.</title>
        <authorList>
            <person name="Goeker M."/>
        </authorList>
    </citation>
    <scope>NUCLEOTIDE SEQUENCE [LARGE SCALE GENOMIC DNA]</scope>
    <source>
        <strain evidence="9 10">DSM 25532</strain>
    </source>
</reference>
<feature type="transmembrane region" description="Helical" evidence="7">
    <location>
        <begin position="56"/>
        <end position="78"/>
    </location>
</feature>
<evidence type="ECO:0000256" key="4">
    <source>
        <dbReference type="ARBA" id="ARBA00022692"/>
    </source>
</evidence>
<dbReference type="GO" id="GO:0005886">
    <property type="term" value="C:plasma membrane"/>
    <property type="evidence" value="ECO:0007669"/>
    <property type="project" value="UniProtKB-SubCell"/>
</dbReference>
<keyword evidence="4 7" id="KW-0812">Transmembrane</keyword>
<name>A0A366HCY1_9BACT</name>
<dbReference type="AlphaFoldDB" id="A0A366HCY1"/>
<evidence type="ECO:0000313" key="10">
    <source>
        <dbReference type="Proteomes" id="UP000253426"/>
    </source>
</evidence>
<feature type="domain" description="Glycine transporter" evidence="8">
    <location>
        <begin position="4"/>
        <end position="78"/>
    </location>
</feature>
<evidence type="ECO:0000256" key="7">
    <source>
        <dbReference type="SAM" id="Phobius"/>
    </source>
</evidence>
<keyword evidence="10" id="KW-1185">Reference proteome</keyword>
<dbReference type="PANTHER" id="PTHR30506:SF3">
    <property type="entry name" value="UPF0126 INNER MEMBRANE PROTEIN YADS-RELATED"/>
    <property type="match status" value="1"/>
</dbReference>
<keyword evidence="6 7" id="KW-0472">Membrane</keyword>